<dbReference type="PRINTS" id="PR00276">
    <property type="entry name" value="INSULINFAMLY"/>
</dbReference>
<name>A0A514YLL2_CYDPO</name>
<dbReference type="InterPro" id="IPR022353">
    <property type="entry name" value="Insulin_CS"/>
</dbReference>
<evidence type="ECO:0000256" key="6">
    <source>
        <dbReference type="RuleBase" id="RU000406"/>
    </source>
</evidence>
<feature type="chain" id="PRO_5022057394" evidence="7">
    <location>
        <begin position="19"/>
        <end position="105"/>
    </location>
</feature>
<evidence type="ECO:0000259" key="8">
    <source>
        <dbReference type="SMART" id="SM00078"/>
    </source>
</evidence>
<dbReference type="Gene3D" id="1.10.100.10">
    <property type="entry name" value="Insulin-like"/>
    <property type="match status" value="1"/>
</dbReference>
<dbReference type="Pfam" id="PF00049">
    <property type="entry name" value="Insulin"/>
    <property type="match status" value="1"/>
</dbReference>
<sequence>MQAVLLLVIVSVVGQSMQEEGQKLCGRNLAISLAALCRAQREKQLGQYITSPKRSRYSILPYYAPYWLEPESALRLGRGKRDGIVEECCNKACSVDELLAYCPPQ</sequence>
<feature type="domain" description="Insulin-like" evidence="8">
    <location>
        <begin position="22"/>
        <end position="102"/>
    </location>
</feature>
<protein>
    <submittedName>
        <fullName evidence="9">Insulin-like peptide 4</fullName>
    </submittedName>
</protein>
<keyword evidence="4 7" id="KW-0732">Signal</keyword>
<dbReference type="SMART" id="SM00078">
    <property type="entry name" value="IlGF"/>
    <property type="match status" value="1"/>
</dbReference>
<dbReference type="GO" id="GO:0005179">
    <property type="term" value="F:hormone activity"/>
    <property type="evidence" value="ECO:0007669"/>
    <property type="project" value="InterPro"/>
</dbReference>
<comment type="subunit">
    <text evidence="2">Heterodimer of a B chain and an A chain linked by two disulfide bonds.</text>
</comment>
<keyword evidence="5" id="KW-1015">Disulfide bond</keyword>
<evidence type="ECO:0000256" key="5">
    <source>
        <dbReference type="ARBA" id="ARBA00023157"/>
    </source>
</evidence>
<dbReference type="InterPro" id="IPR016179">
    <property type="entry name" value="Insulin-like"/>
</dbReference>
<proteinExistence type="evidence at transcript level"/>
<dbReference type="InterPro" id="IPR022352">
    <property type="entry name" value="Ins/IGF/rlx"/>
</dbReference>
<keyword evidence="6" id="KW-0964">Secreted</keyword>
<dbReference type="AlphaFoldDB" id="A0A514YLL2"/>
<dbReference type="PROSITE" id="PS00262">
    <property type="entry name" value="INSULIN"/>
    <property type="match status" value="1"/>
</dbReference>
<evidence type="ECO:0000256" key="1">
    <source>
        <dbReference type="ARBA" id="ARBA00009034"/>
    </source>
</evidence>
<evidence type="ECO:0000256" key="2">
    <source>
        <dbReference type="ARBA" id="ARBA00011207"/>
    </source>
</evidence>
<dbReference type="InterPro" id="IPR036438">
    <property type="entry name" value="Insulin-like_sf"/>
</dbReference>
<evidence type="ECO:0000256" key="4">
    <source>
        <dbReference type="ARBA" id="ARBA00022729"/>
    </source>
</evidence>
<comment type="similarity">
    <text evidence="1 6">Belongs to the insulin family.</text>
</comment>
<organism evidence="9">
    <name type="scientific">Cydia pomonella</name>
    <name type="common">Codling moth</name>
    <dbReference type="NCBI Taxonomy" id="82600"/>
    <lineage>
        <taxon>Eukaryota</taxon>
        <taxon>Metazoa</taxon>
        <taxon>Ecdysozoa</taxon>
        <taxon>Arthropoda</taxon>
        <taxon>Hexapoda</taxon>
        <taxon>Insecta</taxon>
        <taxon>Pterygota</taxon>
        <taxon>Neoptera</taxon>
        <taxon>Endopterygota</taxon>
        <taxon>Lepidoptera</taxon>
        <taxon>Glossata</taxon>
        <taxon>Ditrysia</taxon>
        <taxon>Tortricoidea</taxon>
        <taxon>Tortricidae</taxon>
        <taxon>Olethreutinae</taxon>
        <taxon>Grapholitini</taxon>
        <taxon>Cydia</taxon>
    </lineage>
</organism>
<reference evidence="9" key="1">
    <citation type="journal article" date="2019" name="Arch. Insect Biochem. Physiol.">
        <title>Neuropeptides and peptide hormones identified in codling moth, Cydia pomonella (Lepidoptera: Tortricidae).</title>
        <authorList>
            <person name="Garczynski S.F."/>
            <person name="Hendrickson C.A."/>
            <person name="Harper A."/>
            <person name="Unruh T.R."/>
            <person name="Dhingra A."/>
            <person name="Ahn S.J."/>
            <person name="Choi M.Y."/>
        </authorList>
    </citation>
    <scope>NUCLEOTIDE SEQUENCE</scope>
</reference>
<evidence type="ECO:0000313" key="9">
    <source>
        <dbReference type="EMBL" id="QDK59901.1"/>
    </source>
</evidence>
<feature type="signal peptide" evidence="7">
    <location>
        <begin position="1"/>
        <end position="18"/>
    </location>
</feature>
<dbReference type="PANTHER" id="PTHR13647:SF4">
    <property type="entry name" value="INSULIN-LIKE PEPTIDE 1-RELATED"/>
    <property type="match status" value="1"/>
</dbReference>
<evidence type="ECO:0000256" key="7">
    <source>
        <dbReference type="SAM" id="SignalP"/>
    </source>
</evidence>
<accession>A0A514YLL2</accession>
<dbReference type="CDD" id="cd04366">
    <property type="entry name" value="IlGF_insulin_bombyxin_like"/>
    <property type="match status" value="1"/>
</dbReference>
<dbReference type="PANTHER" id="PTHR13647">
    <property type="entry name" value="INSULIN-LIKE PEPTIDE 2-RELATED"/>
    <property type="match status" value="1"/>
</dbReference>
<keyword evidence="3" id="KW-0165">Cleavage on pair of basic residues</keyword>
<dbReference type="GO" id="GO:0005576">
    <property type="term" value="C:extracellular region"/>
    <property type="evidence" value="ECO:0007669"/>
    <property type="project" value="UniProtKB-SubCell"/>
</dbReference>
<dbReference type="SUPFAM" id="SSF56994">
    <property type="entry name" value="Insulin-like"/>
    <property type="match status" value="1"/>
</dbReference>
<comment type="subcellular location">
    <subcellularLocation>
        <location evidence="6">Secreted</location>
    </subcellularLocation>
</comment>
<evidence type="ECO:0000256" key="3">
    <source>
        <dbReference type="ARBA" id="ARBA00022685"/>
    </source>
</evidence>
<dbReference type="EMBL" id="MK773833">
    <property type="protein sequence ID" value="QDK59901.1"/>
    <property type="molecule type" value="mRNA"/>
</dbReference>